<feature type="region of interest" description="Disordered" evidence="6">
    <location>
        <begin position="479"/>
        <end position="557"/>
    </location>
</feature>
<proteinExistence type="predicted"/>
<reference evidence="8" key="1">
    <citation type="journal article" date="2012" name="Proc. Natl. Acad. Sci. U.S.A.">
        <title>Antigenic diversity is generated by distinct evolutionary mechanisms in African trypanosome species.</title>
        <authorList>
            <person name="Jackson A.P."/>
            <person name="Berry A."/>
            <person name="Aslett M."/>
            <person name="Allison H.C."/>
            <person name="Burton P."/>
            <person name="Vavrova-Anderson J."/>
            <person name="Brown R."/>
            <person name="Browne H."/>
            <person name="Corton N."/>
            <person name="Hauser H."/>
            <person name="Gamble J."/>
            <person name="Gilderthorp R."/>
            <person name="Marcello L."/>
            <person name="McQuillan J."/>
            <person name="Otto T.D."/>
            <person name="Quail M.A."/>
            <person name="Sanders M.J."/>
            <person name="van Tonder A."/>
            <person name="Ginger M.L."/>
            <person name="Field M.C."/>
            <person name="Barry J.D."/>
            <person name="Hertz-Fowler C."/>
            <person name="Berriman M."/>
        </authorList>
    </citation>
    <scope>NUCLEOTIDE SEQUENCE</scope>
    <source>
        <strain evidence="8">IL3000</strain>
    </source>
</reference>
<feature type="region of interest" description="Disordered" evidence="6">
    <location>
        <begin position="1"/>
        <end position="49"/>
    </location>
</feature>
<evidence type="ECO:0000256" key="6">
    <source>
        <dbReference type="SAM" id="MobiDB-lite"/>
    </source>
</evidence>
<evidence type="ECO:0000259" key="7">
    <source>
        <dbReference type="PROSITE" id="PS52027"/>
    </source>
</evidence>
<feature type="domain" description="C2HC/C3H-type" evidence="7">
    <location>
        <begin position="178"/>
        <end position="207"/>
    </location>
</feature>
<gene>
    <name evidence="8" type="ORF">TCIL3000_11_16530</name>
</gene>
<dbReference type="PROSITE" id="PS52027">
    <property type="entry name" value="ZF_C2HC_C3H"/>
    <property type="match status" value="2"/>
</dbReference>
<dbReference type="InterPro" id="IPR026319">
    <property type="entry name" value="ZC2HC1A/B-like"/>
</dbReference>
<feature type="region of interest" description="Disordered" evidence="6">
    <location>
        <begin position="201"/>
        <end position="241"/>
    </location>
</feature>
<accession>G0V3B8</accession>
<feature type="compositionally biased region" description="Polar residues" evidence="6">
    <location>
        <begin position="395"/>
        <end position="410"/>
    </location>
</feature>
<sequence>MSASHHDPHDGNPTKTGKRSQPRSVQRPSASPPAVGDPGPQGPCSGRPSLIVTRGLYNLLQEETHNKKTPRKSATTPRSGAASRPRFLFCYLCGRQFSRASLPIHTPQCYVKKLIEWERMDHSVRGPRPVSPKSHEENLKTMPKADHLTRRTQMDKKSPELDIARFNELEFEHFNKNMLLKCDNCGRTFLPDRLEVHRRSCKPGRAGASKPVSRVVGRSEVPGRASQAARGSSTGKLKEMSAPKAIPQEEATHHCDAPVVSYEEESPFPPLNSCTLRSTSYASSRPCHRLSEGDREVPVSGAPGTGVGAVGGVASDVERSCSELPGDRVVGCVSDADTTEKYENLGESVVTTPMVHLPPGKELTHATQCSKRSSMGSTASKVDRISVSHRPSDNFMGSDTAGNTSFSQDSKAGDDEVVPPRQPVKKIQLNNISHFKNVQSRLSLNTARGELPRCKFCNRTFNADRLEKHESVCLERNKVPPKTARPSAAGSSVLKHGVGEGKTATPRGPHNAQQRGSRLVAPPGRNACRPGAAPGTTEKLSSEVGSASKGRTSAGLSRDGTPLVVALDGREPRASGGQCPLRFCFECGLKLPFESQRYCSGCGTKLVVDA</sequence>
<protein>
    <submittedName>
        <fullName evidence="8">Uncharacterized protein TCIL3000_11_16530</fullName>
    </submittedName>
</protein>
<name>G0V3B8_TRYCI</name>
<dbReference type="VEuPathDB" id="TriTrypDB:TcIL3000.11.16530"/>
<keyword evidence="2" id="KW-0677">Repeat</keyword>
<evidence type="ECO:0000256" key="2">
    <source>
        <dbReference type="ARBA" id="ARBA00022737"/>
    </source>
</evidence>
<dbReference type="GO" id="GO:0008270">
    <property type="term" value="F:zinc ion binding"/>
    <property type="evidence" value="ECO:0007669"/>
    <property type="project" value="UniProtKB-KW"/>
</dbReference>
<dbReference type="EMBL" id="HE575324">
    <property type="protein sequence ID" value="CCC96141.1"/>
    <property type="molecule type" value="Genomic_DNA"/>
</dbReference>
<feature type="compositionally biased region" description="Basic and acidic residues" evidence="6">
    <location>
        <begin position="381"/>
        <end position="392"/>
    </location>
</feature>
<dbReference type="InterPro" id="IPR049899">
    <property type="entry name" value="Znf_C2HC_C3H"/>
</dbReference>
<dbReference type="Gene3D" id="3.30.160.60">
    <property type="entry name" value="Classic Zinc Finger"/>
    <property type="match status" value="2"/>
</dbReference>
<feature type="compositionally biased region" description="Basic and acidic residues" evidence="6">
    <location>
        <begin position="1"/>
        <end position="12"/>
    </location>
</feature>
<evidence type="ECO:0000313" key="8">
    <source>
        <dbReference type="EMBL" id="CCC96141.1"/>
    </source>
</evidence>
<feature type="compositionally biased region" description="Polar residues" evidence="6">
    <location>
        <begin position="365"/>
        <end position="380"/>
    </location>
</feature>
<dbReference type="Pfam" id="PF13913">
    <property type="entry name" value="zf-C2HC_2"/>
    <property type="match status" value="3"/>
</dbReference>
<evidence type="ECO:0000256" key="1">
    <source>
        <dbReference type="ARBA" id="ARBA00022723"/>
    </source>
</evidence>
<feature type="compositionally biased region" description="Polar residues" evidence="6">
    <location>
        <begin position="543"/>
        <end position="555"/>
    </location>
</feature>
<dbReference type="AlphaFoldDB" id="G0V3B8"/>
<evidence type="ECO:0000256" key="5">
    <source>
        <dbReference type="PROSITE-ProRule" id="PRU01371"/>
    </source>
</evidence>
<keyword evidence="1" id="KW-0479">Metal-binding</keyword>
<keyword evidence="4" id="KW-0862">Zinc</keyword>
<feature type="region of interest" description="Disordered" evidence="6">
    <location>
        <begin position="62"/>
        <end position="81"/>
    </location>
</feature>
<feature type="domain" description="C2HC/C3H-type" evidence="7">
    <location>
        <begin position="450"/>
        <end position="479"/>
    </location>
</feature>
<keyword evidence="3 5" id="KW-0863">Zinc-finger</keyword>
<evidence type="ECO:0000256" key="4">
    <source>
        <dbReference type="ARBA" id="ARBA00022833"/>
    </source>
</evidence>
<dbReference type="PANTHER" id="PTHR13555:SF68">
    <property type="entry name" value="ZINC FINGER PROTEIN 474"/>
    <property type="match status" value="1"/>
</dbReference>
<evidence type="ECO:0000256" key="3">
    <source>
        <dbReference type="ARBA" id="ARBA00022771"/>
    </source>
</evidence>
<dbReference type="PANTHER" id="PTHR13555">
    <property type="entry name" value="C2H2 ZINC FINGER CGI-62-RELATED"/>
    <property type="match status" value="1"/>
</dbReference>
<organism evidence="8">
    <name type="scientific">Trypanosoma congolense (strain IL3000)</name>
    <dbReference type="NCBI Taxonomy" id="1068625"/>
    <lineage>
        <taxon>Eukaryota</taxon>
        <taxon>Discoba</taxon>
        <taxon>Euglenozoa</taxon>
        <taxon>Kinetoplastea</taxon>
        <taxon>Metakinetoplastina</taxon>
        <taxon>Trypanosomatida</taxon>
        <taxon>Trypanosomatidae</taxon>
        <taxon>Trypanosoma</taxon>
        <taxon>Nannomonas</taxon>
    </lineage>
</organism>
<feature type="region of interest" description="Disordered" evidence="6">
    <location>
        <begin position="364"/>
        <end position="422"/>
    </location>
</feature>